<proteinExistence type="predicted"/>
<comment type="caution">
    <text evidence="1">The sequence shown here is derived from an EMBL/GenBank/DDBJ whole genome shotgun (WGS) entry which is preliminary data.</text>
</comment>
<dbReference type="AlphaFoldDB" id="X1EB96"/>
<organism evidence="1">
    <name type="scientific">marine sediment metagenome</name>
    <dbReference type="NCBI Taxonomy" id="412755"/>
    <lineage>
        <taxon>unclassified sequences</taxon>
        <taxon>metagenomes</taxon>
        <taxon>ecological metagenomes</taxon>
    </lineage>
</organism>
<accession>X1EB96</accession>
<sequence>MVREIIYLIFISIFFFAGCRTETSIITDRNLAYLYNPSLTSLHPRYKVFHNNDETSTLYVKVYPVELLFNQANEEGVYRAELKVFYRLYELDDFRMMVDSGYNHYYINMQNVRRDFIAKIPIQAKRSRKYNLEVITHDVLRK</sequence>
<name>X1EB96_9ZZZZ</name>
<feature type="non-terminal residue" evidence="1">
    <location>
        <position position="142"/>
    </location>
</feature>
<protein>
    <submittedName>
        <fullName evidence="1">Uncharacterized protein</fullName>
    </submittedName>
</protein>
<dbReference type="PROSITE" id="PS51257">
    <property type="entry name" value="PROKAR_LIPOPROTEIN"/>
    <property type="match status" value="1"/>
</dbReference>
<reference evidence="1" key="1">
    <citation type="journal article" date="2014" name="Front. Microbiol.">
        <title>High frequency of phylogenetically diverse reductive dehalogenase-homologous genes in deep subseafloor sedimentary metagenomes.</title>
        <authorList>
            <person name="Kawai M."/>
            <person name="Futagami T."/>
            <person name="Toyoda A."/>
            <person name="Takaki Y."/>
            <person name="Nishi S."/>
            <person name="Hori S."/>
            <person name="Arai W."/>
            <person name="Tsubouchi T."/>
            <person name="Morono Y."/>
            <person name="Uchiyama I."/>
            <person name="Ito T."/>
            <person name="Fujiyama A."/>
            <person name="Inagaki F."/>
            <person name="Takami H."/>
        </authorList>
    </citation>
    <scope>NUCLEOTIDE SEQUENCE</scope>
    <source>
        <strain evidence="1">Expedition CK06-06</strain>
    </source>
</reference>
<gene>
    <name evidence="1" type="ORF">S03H2_03220</name>
</gene>
<dbReference type="EMBL" id="BARU01001168">
    <property type="protein sequence ID" value="GAH29882.1"/>
    <property type="molecule type" value="Genomic_DNA"/>
</dbReference>
<evidence type="ECO:0000313" key="1">
    <source>
        <dbReference type="EMBL" id="GAH29882.1"/>
    </source>
</evidence>